<keyword evidence="5" id="KW-0813">Transport</keyword>
<dbReference type="EMBL" id="CP002017">
    <property type="protein sequence ID" value="ADG05116.1"/>
    <property type="molecule type" value="Genomic_DNA"/>
</dbReference>
<proteinExistence type="inferred from homology"/>
<dbReference type="InterPro" id="IPR047817">
    <property type="entry name" value="ABC2_TM_bact-type"/>
</dbReference>
<evidence type="ECO:0000256" key="4">
    <source>
        <dbReference type="ARBA" id="ARBA00023136"/>
    </source>
</evidence>
<keyword evidence="5" id="KW-1003">Cell membrane</keyword>
<feature type="domain" description="ABC transmembrane type-2" evidence="6">
    <location>
        <begin position="23"/>
        <end position="250"/>
    </location>
</feature>
<dbReference type="eggNOG" id="COG0842">
    <property type="taxonomic scope" value="Bacteria"/>
</dbReference>
<dbReference type="InterPro" id="IPR000412">
    <property type="entry name" value="ABC_2_transport"/>
</dbReference>
<dbReference type="PANTHER" id="PTHR43229:SF2">
    <property type="entry name" value="NODULATION PROTEIN J"/>
    <property type="match status" value="1"/>
</dbReference>
<keyword evidence="4 5" id="KW-0472">Membrane</keyword>
<feature type="transmembrane region" description="Helical" evidence="5">
    <location>
        <begin position="108"/>
        <end position="131"/>
    </location>
</feature>
<keyword evidence="2 5" id="KW-0812">Transmembrane</keyword>
<evidence type="ECO:0000256" key="1">
    <source>
        <dbReference type="ARBA" id="ARBA00004141"/>
    </source>
</evidence>
<feature type="transmembrane region" description="Helical" evidence="5">
    <location>
        <begin position="229"/>
        <end position="247"/>
    </location>
</feature>
<feature type="transmembrane region" description="Helical" evidence="5">
    <location>
        <begin position="137"/>
        <end position="158"/>
    </location>
</feature>
<dbReference type="PRINTS" id="PR00164">
    <property type="entry name" value="ABC2TRNSPORT"/>
</dbReference>
<dbReference type="STRING" id="562970.Btus_0344"/>
<dbReference type="GO" id="GO:0043190">
    <property type="term" value="C:ATP-binding cassette (ABC) transporter complex"/>
    <property type="evidence" value="ECO:0007669"/>
    <property type="project" value="InterPro"/>
</dbReference>
<protein>
    <recommendedName>
        <fullName evidence="5">Transport permease protein</fullName>
    </recommendedName>
</protein>
<feature type="transmembrane region" description="Helical" evidence="5">
    <location>
        <begin position="21"/>
        <end position="41"/>
    </location>
</feature>
<gene>
    <name evidence="7" type="ordered locus">Btus_0344</name>
</gene>
<dbReference type="OrthoDB" id="9778589at2"/>
<organism evidence="7 8">
    <name type="scientific">Kyrpidia tusciae (strain DSM 2912 / NBRC 15312 / T2)</name>
    <name type="common">Bacillus tusciae</name>
    <dbReference type="NCBI Taxonomy" id="562970"/>
    <lineage>
        <taxon>Bacteria</taxon>
        <taxon>Bacillati</taxon>
        <taxon>Bacillota</taxon>
        <taxon>Bacilli</taxon>
        <taxon>Bacillales</taxon>
        <taxon>Alicyclobacillaceae</taxon>
        <taxon>Kyrpidia</taxon>
    </lineage>
</organism>
<evidence type="ECO:0000256" key="3">
    <source>
        <dbReference type="ARBA" id="ARBA00022989"/>
    </source>
</evidence>
<dbReference type="AlphaFoldDB" id="D5WT12"/>
<evidence type="ECO:0000313" key="8">
    <source>
        <dbReference type="Proteomes" id="UP000002368"/>
    </source>
</evidence>
<keyword evidence="8" id="KW-1185">Reference proteome</keyword>
<comment type="subcellular location">
    <subcellularLocation>
        <location evidence="5">Cell membrane</location>
        <topology evidence="5">Multi-pass membrane protein</topology>
    </subcellularLocation>
    <subcellularLocation>
        <location evidence="1">Membrane</location>
        <topology evidence="1">Multi-pass membrane protein</topology>
    </subcellularLocation>
</comment>
<accession>D5WT12</accession>
<evidence type="ECO:0000259" key="6">
    <source>
        <dbReference type="PROSITE" id="PS51012"/>
    </source>
</evidence>
<evidence type="ECO:0000313" key="7">
    <source>
        <dbReference type="EMBL" id="ADG05116.1"/>
    </source>
</evidence>
<dbReference type="KEGG" id="bts:Btus_0344"/>
<dbReference type="InterPro" id="IPR051784">
    <property type="entry name" value="Nod_factor_ABC_transporter"/>
</dbReference>
<evidence type="ECO:0000256" key="5">
    <source>
        <dbReference type="RuleBase" id="RU361157"/>
    </source>
</evidence>
<dbReference type="PANTHER" id="PTHR43229">
    <property type="entry name" value="NODULATION PROTEIN J"/>
    <property type="match status" value="1"/>
</dbReference>
<dbReference type="PROSITE" id="PS51012">
    <property type="entry name" value="ABC_TM2"/>
    <property type="match status" value="1"/>
</dbReference>
<dbReference type="Pfam" id="PF01061">
    <property type="entry name" value="ABC2_membrane"/>
    <property type="match status" value="1"/>
</dbReference>
<dbReference type="HOGENOM" id="CLU_039483_3_1_9"/>
<reference evidence="7 8" key="1">
    <citation type="journal article" date="2011" name="Stand. Genomic Sci.">
        <title>Complete genome sequence of the thermophilic, hydrogen-oxidizing Bacillus tusciae type strain (T2) and reclassification in the new genus, Kyrpidia gen. nov. as Kyrpidia tusciae comb. nov. and emendation of the family Alicyclobacillaceae da Costa and Rainey, 2010.</title>
        <authorList>
            <person name="Klenk H.P."/>
            <person name="Lapidus A."/>
            <person name="Chertkov O."/>
            <person name="Copeland A."/>
            <person name="Del Rio T.G."/>
            <person name="Nolan M."/>
            <person name="Lucas S."/>
            <person name="Chen F."/>
            <person name="Tice H."/>
            <person name="Cheng J.F."/>
            <person name="Han C."/>
            <person name="Bruce D."/>
            <person name="Goodwin L."/>
            <person name="Pitluck S."/>
            <person name="Pati A."/>
            <person name="Ivanova N."/>
            <person name="Mavromatis K."/>
            <person name="Daum C."/>
            <person name="Chen A."/>
            <person name="Palaniappan K."/>
            <person name="Chang Y.J."/>
            <person name="Land M."/>
            <person name="Hauser L."/>
            <person name="Jeffries C.D."/>
            <person name="Detter J.C."/>
            <person name="Rohde M."/>
            <person name="Abt B."/>
            <person name="Pukall R."/>
            <person name="Goker M."/>
            <person name="Bristow J."/>
            <person name="Markowitz V."/>
            <person name="Hugenholtz P."/>
            <person name="Eisen J.A."/>
        </authorList>
    </citation>
    <scope>NUCLEOTIDE SEQUENCE [LARGE SCALE GENOMIC DNA]</scope>
    <source>
        <strain evidence="7 8">DSM 2912</strain>
    </source>
</reference>
<dbReference type="Proteomes" id="UP000002368">
    <property type="component" value="Chromosome"/>
</dbReference>
<dbReference type="PIRSF" id="PIRSF006648">
    <property type="entry name" value="DrrB"/>
    <property type="match status" value="1"/>
</dbReference>
<comment type="similarity">
    <text evidence="5">Belongs to the ABC-2 integral membrane protein family.</text>
</comment>
<feature type="transmembrane region" description="Helical" evidence="5">
    <location>
        <begin position="170"/>
        <end position="191"/>
    </location>
</feature>
<dbReference type="RefSeq" id="WP_013074409.1">
    <property type="nucleotide sequence ID" value="NC_014098.1"/>
</dbReference>
<sequence length="253" mass="28011">MSARAVWAVFARNMDVFRRYWLNNLVSNFFEPFLYLLGMGVGMTRYVGGIDGVSYTAFIAPGIVASTAMFAATFESTYGTFVRMEFQKTFDAMIATPVNVEEVAVGELVYGAVKAAIVGVIILTVVEVFGFVPGWHYSALLVPPAALLVGLVFSALAMTASTLVPQIDHFNYYITLLITPMFVFSGIFFPLEGLPSAVQEVAWFTPLMHGVRMCRELIFGTWTHVWADALWLAVAAAALSWLPVILLRRRLIR</sequence>
<evidence type="ECO:0000256" key="2">
    <source>
        <dbReference type="ARBA" id="ARBA00022692"/>
    </source>
</evidence>
<name>D5WT12_KYRT2</name>
<dbReference type="InterPro" id="IPR013525">
    <property type="entry name" value="ABC2_TM"/>
</dbReference>
<dbReference type="GO" id="GO:0140359">
    <property type="term" value="F:ABC-type transporter activity"/>
    <property type="evidence" value="ECO:0007669"/>
    <property type="project" value="InterPro"/>
</dbReference>
<feature type="transmembrane region" description="Helical" evidence="5">
    <location>
        <begin position="53"/>
        <end position="74"/>
    </location>
</feature>
<keyword evidence="3 5" id="KW-1133">Transmembrane helix</keyword>